<accession>A0A0S4XQS0</accession>
<sequence>MYKNIFLFLVLISQVASASNGIKSELSHFAGGLVMTALVAFVVFKYFPKYKAKSVLIGFAVSMIFVFVDQSIDYIKDGKFLDQLLDFTVHAVGSAISAYIGYRIMKRQDYI</sequence>
<proteinExistence type="predicted"/>
<protein>
    <recommendedName>
        <fullName evidence="4">VanZ-like domain-containing protein</fullName>
    </recommendedName>
</protein>
<evidence type="ECO:0000256" key="2">
    <source>
        <dbReference type="SAM" id="SignalP"/>
    </source>
</evidence>
<keyword evidence="1" id="KW-0812">Transmembrane</keyword>
<evidence type="ECO:0000256" key="1">
    <source>
        <dbReference type="SAM" id="Phobius"/>
    </source>
</evidence>
<feature type="signal peptide" evidence="2">
    <location>
        <begin position="1"/>
        <end position="18"/>
    </location>
</feature>
<evidence type="ECO:0008006" key="4">
    <source>
        <dbReference type="Google" id="ProtNLM"/>
    </source>
</evidence>
<gene>
    <name evidence="3" type="ORF">BN3087_600015</name>
</gene>
<keyword evidence="1" id="KW-0472">Membrane</keyword>
<evidence type="ECO:0000313" key="3">
    <source>
        <dbReference type="EMBL" id="CUV66118.1"/>
    </source>
</evidence>
<reference evidence="3" key="1">
    <citation type="submission" date="2015-11" db="EMBL/GenBank/DDBJ databases">
        <authorList>
            <person name="Zhang Y."/>
            <person name="Guo Z."/>
        </authorList>
    </citation>
    <scope>NUCLEOTIDE SEQUENCE</scope>
    <source>
        <strain evidence="3">BN30871</strain>
    </source>
</reference>
<dbReference type="AlphaFoldDB" id="A0A0S4XQS0"/>
<keyword evidence="2" id="KW-0732">Signal</keyword>
<organism evidence="3">
    <name type="scientific">Sulfurovum sp. enrichment culture clone C5</name>
    <dbReference type="NCBI Taxonomy" id="497650"/>
    <lineage>
        <taxon>Bacteria</taxon>
        <taxon>Pseudomonadati</taxon>
        <taxon>Campylobacterota</taxon>
        <taxon>Epsilonproteobacteria</taxon>
        <taxon>Campylobacterales</taxon>
        <taxon>Sulfurovaceae</taxon>
        <taxon>Sulfurovum</taxon>
        <taxon>environmental samples</taxon>
    </lineage>
</organism>
<feature type="transmembrane region" description="Helical" evidence="1">
    <location>
        <begin position="84"/>
        <end position="102"/>
    </location>
</feature>
<keyword evidence="1" id="KW-1133">Transmembrane helix</keyword>
<name>A0A0S4XQS0_9BACT</name>
<feature type="transmembrane region" description="Helical" evidence="1">
    <location>
        <begin position="54"/>
        <end position="72"/>
    </location>
</feature>
<feature type="transmembrane region" description="Helical" evidence="1">
    <location>
        <begin position="28"/>
        <end position="47"/>
    </location>
</feature>
<dbReference type="EMBL" id="FAXN01000063">
    <property type="protein sequence ID" value="CUV66118.1"/>
    <property type="molecule type" value="Genomic_DNA"/>
</dbReference>
<feature type="chain" id="PRO_5006629866" description="VanZ-like domain-containing protein" evidence="2">
    <location>
        <begin position="19"/>
        <end position="111"/>
    </location>
</feature>